<keyword evidence="2" id="KW-0812">Transmembrane</keyword>
<keyword evidence="2" id="KW-0472">Membrane</keyword>
<dbReference type="EMBL" id="JAXLQG010000029">
    <property type="protein sequence ID" value="KAK5528050.1"/>
    <property type="molecule type" value="Genomic_DNA"/>
</dbReference>
<feature type="compositionally biased region" description="Low complexity" evidence="1">
    <location>
        <begin position="117"/>
        <end position="136"/>
    </location>
</feature>
<accession>A0AAV9PSL5</accession>
<protein>
    <submittedName>
        <fullName evidence="3">Uncharacterized protein</fullName>
    </submittedName>
</protein>
<keyword evidence="2" id="KW-1133">Transmembrane helix</keyword>
<feature type="compositionally biased region" description="Polar residues" evidence="1">
    <location>
        <begin position="320"/>
        <end position="338"/>
    </location>
</feature>
<keyword evidence="4" id="KW-1185">Reference proteome</keyword>
<dbReference type="AlphaFoldDB" id="A0AAV9PSL5"/>
<evidence type="ECO:0000313" key="4">
    <source>
        <dbReference type="Proteomes" id="UP001345827"/>
    </source>
</evidence>
<evidence type="ECO:0000256" key="1">
    <source>
        <dbReference type="SAM" id="MobiDB-lite"/>
    </source>
</evidence>
<reference evidence="3 4" key="1">
    <citation type="submission" date="2023-06" db="EMBL/GenBank/DDBJ databases">
        <title>Black Yeasts Isolated from many extreme environments.</title>
        <authorList>
            <person name="Coleine C."/>
            <person name="Stajich J.E."/>
            <person name="Selbmann L."/>
        </authorList>
    </citation>
    <scope>NUCLEOTIDE SEQUENCE [LARGE SCALE GENOMIC DNA]</scope>
    <source>
        <strain evidence="3 4">CCFEE 5887</strain>
    </source>
</reference>
<feature type="compositionally biased region" description="Acidic residues" evidence="1">
    <location>
        <begin position="448"/>
        <end position="458"/>
    </location>
</feature>
<proteinExistence type="predicted"/>
<dbReference type="Proteomes" id="UP001345827">
    <property type="component" value="Unassembled WGS sequence"/>
</dbReference>
<sequence>MVMESMAMESEPVVAVSSLSRSNASFTFTSRQPSSSLYPAVTSLTSSGPETCLMSSVAGTALCSETIKNSSMSTTKMTTSSYNPAGTTLPPISITGFATPSDLPDGSTLRIFTIPASSEGSTSSSGTTTSPPSSSLTLTVTLSVPPSIGPSTTAWSIAIISSSSASVTLPTSTSTSTLPLITSSTGPTTFLSSFISSTTTPFSSSISTAQSTAFNPLTESILTSVPVHTTTSPPMPQNASGPPLSIHGHHGPGSHVAVVLAIPLALLFTGLVVGLFFLWRRFFPLSYYESRARLPGYAALRRWKDTRDRNRRTRELRTSEGLTAATNGSNNEMTSGDTFTRRLRQYEQESARAREKFSFEAPTTPLSGKKSGAAGPSGNGNGSPSPWYKSPSKSKIASPKRSHDTPRADMDMGIMGGRRKYGPFKRDFNEETGSLESWEEKWFNLGDNEGEGEGEGEGQGESSESSKTNLKKGVFEGRGERISGPGMSWRKLI</sequence>
<feature type="transmembrane region" description="Helical" evidence="2">
    <location>
        <begin position="256"/>
        <end position="279"/>
    </location>
</feature>
<name>A0AAV9PSL5_9PEZI</name>
<feature type="compositionally biased region" description="Basic and acidic residues" evidence="1">
    <location>
        <begin position="307"/>
        <end position="318"/>
    </location>
</feature>
<organism evidence="3 4">
    <name type="scientific">Vermiconidia calcicola</name>
    <dbReference type="NCBI Taxonomy" id="1690605"/>
    <lineage>
        <taxon>Eukaryota</taxon>
        <taxon>Fungi</taxon>
        <taxon>Dikarya</taxon>
        <taxon>Ascomycota</taxon>
        <taxon>Pezizomycotina</taxon>
        <taxon>Dothideomycetes</taxon>
        <taxon>Dothideomycetidae</taxon>
        <taxon>Mycosphaerellales</taxon>
        <taxon>Extremaceae</taxon>
        <taxon>Vermiconidia</taxon>
    </lineage>
</organism>
<feature type="region of interest" description="Disordered" evidence="1">
    <location>
        <begin position="116"/>
        <end position="136"/>
    </location>
</feature>
<feature type="region of interest" description="Disordered" evidence="1">
    <location>
        <begin position="307"/>
        <end position="493"/>
    </location>
</feature>
<feature type="compositionally biased region" description="Basic and acidic residues" evidence="1">
    <location>
        <begin position="344"/>
        <end position="358"/>
    </location>
</feature>
<evidence type="ECO:0000256" key="2">
    <source>
        <dbReference type="SAM" id="Phobius"/>
    </source>
</evidence>
<comment type="caution">
    <text evidence="3">The sequence shown here is derived from an EMBL/GenBank/DDBJ whole genome shotgun (WGS) entry which is preliminary data.</text>
</comment>
<feature type="compositionally biased region" description="Basic and acidic residues" evidence="1">
    <location>
        <begin position="401"/>
        <end position="410"/>
    </location>
</feature>
<feature type="compositionally biased region" description="Low complexity" evidence="1">
    <location>
        <begin position="382"/>
        <end position="399"/>
    </location>
</feature>
<gene>
    <name evidence="3" type="ORF">LTR25_010716</name>
</gene>
<evidence type="ECO:0000313" key="3">
    <source>
        <dbReference type="EMBL" id="KAK5528050.1"/>
    </source>
</evidence>
<feature type="region of interest" description="Disordered" evidence="1">
    <location>
        <begin position="226"/>
        <end position="248"/>
    </location>
</feature>